<organism evidence="4 5">
    <name type="scientific">Dickeya aquatica</name>
    <dbReference type="NCBI Taxonomy" id="1401087"/>
    <lineage>
        <taxon>Bacteria</taxon>
        <taxon>Pseudomonadati</taxon>
        <taxon>Pseudomonadota</taxon>
        <taxon>Gammaproteobacteria</taxon>
        <taxon>Enterobacterales</taxon>
        <taxon>Pectobacteriaceae</taxon>
        <taxon>Dickeya</taxon>
    </lineage>
</organism>
<dbReference type="KEGG" id="daq:DAQ1742_01988"/>
<proteinExistence type="predicted"/>
<evidence type="ECO:0000259" key="3">
    <source>
        <dbReference type="Pfam" id="PF00496"/>
    </source>
</evidence>
<gene>
    <name evidence="4" type="primary">yejA</name>
    <name evidence="4" type="ORF">DAQ1742_01988</name>
</gene>
<dbReference type="PANTHER" id="PTHR30290">
    <property type="entry name" value="PERIPLASMIC BINDING COMPONENT OF ABC TRANSPORTER"/>
    <property type="match status" value="1"/>
</dbReference>
<dbReference type="Gene3D" id="3.40.190.10">
    <property type="entry name" value="Periplasmic binding protein-like II"/>
    <property type="match status" value="1"/>
</dbReference>
<dbReference type="CDD" id="cd08497">
    <property type="entry name" value="MbnE-like"/>
    <property type="match status" value="1"/>
</dbReference>
<keyword evidence="5" id="KW-1185">Reference proteome</keyword>
<sequence length="603" mass="68554">MFIRVLIAIALLASGWLAHAAPITHQAYAFATLGTPKYTEGFEHYDYANPTAPKGGKITLSALGTFDNFNRYALRGLAAARSESLYDALYVSSEDEPGSYYPLIARHARYASDYSWVEVDMNPDARFHDGSPITAADVAFTFNLFMTQGVPQFRVYYKGSQASATAPLTVRFSFAEPDKEKMLGILTLPVMPEKFWRDHKLSDPLSTPPLASGPYRISDYRLGQYVVYRRQPDYWAADLPVNRGRYNFDQIRYDYYLDDSVALEAFKAGAFDMRAEGSPKQWATQYEGGNIARGYIVKRDELNQAAQDTRWLVFNTQRPLFGDRRVRQAIALAFDFDWMNNALFFNSYQRPASFFQNTEYAAKGEPSGEELRWLMPLKDKLPADVFGPAYRPATTDGSGYDRTHRQQALALLQQAGWELKNQVLVNKQTGQPFRFELLLPGAANAIYVLPFQQSLARLGIRMEVRSVDSPQFNNRFRKRDFDMIPKLYPAMPYPSADLAISWSSAYLNSSYNSPGVQDPAIDTLIDEIIRHQGDKPALLALGPALDRVLTWHQFAIPMWYSGHERFAYWNKFAMPAVRPAYSLGMDSWWYDTDNAARLPAARR</sequence>
<dbReference type="InterPro" id="IPR030678">
    <property type="entry name" value="Peptide/Ni-bd"/>
</dbReference>
<dbReference type="EMBL" id="LT615367">
    <property type="protein sequence ID" value="SLM62916.1"/>
    <property type="molecule type" value="Genomic_DNA"/>
</dbReference>
<dbReference type="GO" id="GO:0042884">
    <property type="term" value="P:microcin transport"/>
    <property type="evidence" value="ECO:0007669"/>
    <property type="project" value="TreeGrafter"/>
</dbReference>
<keyword evidence="1 2" id="KW-0732">Signal</keyword>
<dbReference type="PANTHER" id="PTHR30290:SF64">
    <property type="entry name" value="ABC TRANSPORTER PERIPLASMIC BINDING PROTEIN"/>
    <property type="match status" value="1"/>
</dbReference>
<dbReference type="GO" id="GO:0043190">
    <property type="term" value="C:ATP-binding cassette (ABC) transporter complex"/>
    <property type="evidence" value="ECO:0007669"/>
    <property type="project" value="InterPro"/>
</dbReference>
<dbReference type="GO" id="GO:0030288">
    <property type="term" value="C:outer membrane-bounded periplasmic space"/>
    <property type="evidence" value="ECO:0007669"/>
    <property type="project" value="TreeGrafter"/>
</dbReference>
<dbReference type="InterPro" id="IPR039424">
    <property type="entry name" value="SBP_5"/>
</dbReference>
<accession>A0A375AAI6</accession>
<feature type="chain" id="PRO_5016614200" evidence="2">
    <location>
        <begin position="21"/>
        <end position="603"/>
    </location>
</feature>
<dbReference type="Gene3D" id="3.10.105.10">
    <property type="entry name" value="Dipeptide-binding Protein, Domain 3"/>
    <property type="match status" value="1"/>
</dbReference>
<dbReference type="PIRSF" id="PIRSF002741">
    <property type="entry name" value="MppA"/>
    <property type="match status" value="1"/>
</dbReference>
<protein>
    <submittedName>
        <fullName evidence="4">Microcin C transporter YejABEF, periplasmic binding protein ABC family regulated by rydC sRNA</fullName>
    </submittedName>
</protein>
<evidence type="ECO:0000256" key="2">
    <source>
        <dbReference type="SAM" id="SignalP"/>
    </source>
</evidence>
<reference evidence="4 5" key="1">
    <citation type="submission" date="2016-09" db="EMBL/GenBank/DDBJ databases">
        <authorList>
            <person name="Reverchon S."/>
            <person name="Nasser W."/>
            <person name="Leonard S."/>
            <person name="Brochier C."/>
            <person name="Duprey A."/>
        </authorList>
    </citation>
    <scope>NUCLEOTIDE SEQUENCE [LARGE SCALE GENOMIC DNA]</scope>
    <source>
        <strain evidence="4 5">174/2</strain>
    </source>
</reference>
<dbReference type="GO" id="GO:0015833">
    <property type="term" value="P:peptide transport"/>
    <property type="evidence" value="ECO:0007669"/>
    <property type="project" value="TreeGrafter"/>
</dbReference>
<evidence type="ECO:0000256" key="1">
    <source>
        <dbReference type="ARBA" id="ARBA00022729"/>
    </source>
</evidence>
<dbReference type="AlphaFoldDB" id="A0A375AAI6"/>
<evidence type="ECO:0000313" key="4">
    <source>
        <dbReference type="EMBL" id="SLM62916.1"/>
    </source>
</evidence>
<dbReference type="RefSeq" id="WP_035342405.1">
    <property type="nucleotide sequence ID" value="NZ_LT615367.1"/>
</dbReference>
<dbReference type="SUPFAM" id="SSF53850">
    <property type="entry name" value="Periplasmic binding protein-like II"/>
    <property type="match status" value="1"/>
</dbReference>
<feature type="domain" description="Solute-binding protein family 5" evidence="3">
    <location>
        <begin position="100"/>
        <end position="491"/>
    </location>
</feature>
<dbReference type="GO" id="GO:1904680">
    <property type="term" value="F:peptide transmembrane transporter activity"/>
    <property type="evidence" value="ECO:0007669"/>
    <property type="project" value="TreeGrafter"/>
</dbReference>
<dbReference type="Proteomes" id="UP000294820">
    <property type="component" value="Chromosome 1"/>
</dbReference>
<name>A0A375AAI6_9GAMM</name>
<evidence type="ECO:0000313" key="5">
    <source>
        <dbReference type="Proteomes" id="UP000294820"/>
    </source>
</evidence>
<dbReference type="InterPro" id="IPR000914">
    <property type="entry name" value="SBP_5_dom"/>
</dbReference>
<dbReference type="Pfam" id="PF00496">
    <property type="entry name" value="SBP_bac_5"/>
    <property type="match status" value="1"/>
</dbReference>
<feature type="signal peptide" evidence="2">
    <location>
        <begin position="1"/>
        <end position="20"/>
    </location>
</feature>